<dbReference type="PANTHER" id="PTHR39198">
    <property type="entry name" value="HYPOTHETICAL MEMBRANE PROTEIN, CONSERVED"/>
    <property type="match status" value="1"/>
</dbReference>
<dbReference type="AlphaFoldDB" id="A0A383E2A5"/>
<gene>
    <name evidence="1" type="ORF">METZ01_LOCUS503816</name>
</gene>
<reference evidence="1" key="1">
    <citation type="submission" date="2018-05" db="EMBL/GenBank/DDBJ databases">
        <authorList>
            <person name="Lanie J.A."/>
            <person name="Ng W.-L."/>
            <person name="Kazmierczak K.M."/>
            <person name="Andrzejewski T.M."/>
            <person name="Davidsen T.M."/>
            <person name="Wayne K.J."/>
            <person name="Tettelin H."/>
            <person name="Glass J.I."/>
            <person name="Rusch D."/>
            <person name="Podicherti R."/>
            <person name="Tsui H.-C.T."/>
            <person name="Winkler M.E."/>
        </authorList>
    </citation>
    <scope>NUCLEOTIDE SEQUENCE</scope>
</reference>
<feature type="non-terminal residue" evidence="1">
    <location>
        <position position="1"/>
    </location>
</feature>
<name>A0A383E2A5_9ZZZZ</name>
<sequence length="232" mass="24418">FALSIDNYPEGWIVQLESELVEDVPAGDESSVNLTVTIPSGEQNRAFETNITASSKEAANENPPKWVNTTVVVTTIVNQEFWIDLSVESSTINAIIGIPVTTTINIENLGTGDDIVAMSVEAPANWTALEFNTSFLNVEEGSSGLVGLSITVPDGTNKGDYSIDISGVSNCATCANGTKSQDSLTLTIKVELSRGVEINADVNTIEKVPGSSAVFSVDVKNTGDGSDTILLS</sequence>
<accession>A0A383E2A5</accession>
<evidence type="ECO:0008006" key="2">
    <source>
        <dbReference type="Google" id="ProtNLM"/>
    </source>
</evidence>
<protein>
    <recommendedName>
        <fullName evidence="2">Alpha-galactosidase NEW3 domain-containing protein</fullName>
    </recommendedName>
</protein>
<feature type="non-terminal residue" evidence="1">
    <location>
        <position position="232"/>
    </location>
</feature>
<dbReference type="EMBL" id="UINC01222260">
    <property type="protein sequence ID" value="SVE50962.1"/>
    <property type="molecule type" value="Genomic_DNA"/>
</dbReference>
<organism evidence="1">
    <name type="scientific">marine metagenome</name>
    <dbReference type="NCBI Taxonomy" id="408172"/>
    <lineage>
        <taxon>unclassified sequences</taxon>
        <taxon>metagenomes</taxon>
        <taxon>ecological metagenomes</taxon>
    </lineage>
</organism>
<proteinExistence type="predicted"/>
<evidence type="ECO:0000313" key="1">
    <source>
        <dbReference type="EMBL" id="SVE50962.1"/>
    </source>
</evidence>
<dbReference type="PANTHER" id="PTHR39198:SF1">
    <property type="entry name" value="ALPHA-GALACTOSIDASE NEW3 DOMAIN-CONTAINING PROTEIN"/>
    <property type="match status" value="1"/>
</dbReference>